<gene>
    <name evidence="2" type="ORF">QA636_11200</name>
</gene>
<feature type="signal peptide" evidence="1">
    <location>
        <begin position="1"/>
        <end position="28"/>
    </location>
</feature>
<dbReference type="GO" id="GO:0016787">
    <property type="term" value="F:hydrolase activity"/>
    <property type="evidence" value="ECO:0007669"/>
    <property type="project" value="UniProtKB-KW"/>
</dbReference>
<dbReference type="EC" id="3.1.3.-" evidence="2"/>
<keyword evidence="1" id="KW-0732">Signal</keyword>
<dbReference type="Pfam" id="PF12710">
    <property type="entry name" value="HAD"/>
    <property type="match status" value="1"/>
</dbReference>
<keyword evidence="3" id="KW-1185">Reference proteome</keyword>
<evidence type="ECO:0000313" key="3">
    <source>
        <dbReference type="Proteomes" id="UP001221546"/>
    </source>
</evidence>
<dbReference type="Gene3D" id="3.40.50.1000">
    <property type="entry name" value="HAD superfamily/HAD-like"/>
    <property type="match status" value="1"/>
</dbReference>
<sequence>MSRDVGAFAVSKRLLLIALIALPLSALAPARALSQVDPLPSWKDGAAKSAIVDFVARVTTQGGRDFVPPAERIATFDNDGTLWTEQPFYFQLAFAFDRVKAMAPEHPDWKTRQPFKALIEKDSKALAASGEKGLLQIVMATHAGMTTDAFASSVRDWLATARHPRFNRPYDSLVYQPMLELLAYLRANGFKTFVVSGGGVEFMRPWMERVYGIPPEQVVGSSGVVKFQIGADGKPVLMKEAKVEFIDDGPGKPVGINRFIGRRPIFAFGNSDGDLQMLQWTVAGSGARFAGIVHHTDAVREYAYDRQSRIGKLDKALDAASAGGWTVVDMKQDWKEVFPPLTAAGAATEAKP</sequence>
<dbReference type="CDD" id="cd01427">
    <property type="entry name" value="HAD_like"/>
    <property type="match status" value="1"/>
</dbReference>
<dbReference type="RefSeq" id="WP_076823754.1">
    <property type="nucleotide sequence ID" value="NZ_CP121646.1"/>
</dbReference>
<name>A0ABY8JQS9_9BRAD</name>
<evidence type="ECO:0000256" key="1">
    <source>
        <dbReference type="SAM" id="SignalP"/>
    </source>
</evidence>
<dbReference type="SUPFAM" id="SSF56784">
    <property type="entry name" value="HAD-like"/>
    <property type="match status" value="1"/>
</dbReference>
<dbReference type="InterPro" id="IPR050582">
    <property type="entry name" value="HAD-like_SerB"/>
</dbReference>
<keyword evidence="2" id="KW-0378">Hydrolase</keyword>
<dbReference type="InterPro" id="IPR023214">
    <property type="entry name" value="HAD_sf"/>
</dbReference>
<feature type="chain" id="PRO_5046959388" evidence="1">
    <location>
        <begin position="29"/>
        <end position="352"/>
    </location>
</feature>
<accession>A0ABY8JQS9</accession>
<organism evidence="2 3">
    <name type="scientific">Bradyrhizobium brasilense</name>
    <dbReference type="NCBI Taxonomy" id="1419277"/>
    <lineage>
        <taxon>Bacteria</taxon>
        <taxon>Pseudomonadati</taxon>
        <taxon>Pseudomonadota</taxon>
        <taxon>Alphaproteobacteria</taxon>
        <taxon>Hyphomicrobiales</taxon>
        <taxon>Nitrobacteraceae</taxon>
        <taxon>Bradyrhizobium</taxon>
    </lineage>
</organism>
<dbReference type="Proteomes" id="UP001221546">
    <property type="component" value="Chromosome"/>
</dbReference>
<protein>
    <submittedName>
        <fullName evidence="2">HAD family hydrolase</fullName>
        <ecNumber evidence="2">3.1.3.-</ecNumber>
    </submittedName>
</protein>
<dbReference type="EMBL" id="CP121646">
    <property type="protein sequence ID" value="WFU66042.1"/>
    <property type="molecule type" value="Genomic_DNA"/>
</dbReference>
<dbReference type="InterPro" id="IPR036412">
    <property type="entry name" value="HAD-like_sf"/>
</dbReference>
<dbReference type="PANTHER" id="PTHR43344">
    <property type="entry name" value="PHOSPHOSERINE PHOSPHATASE"/>
    <property type="match status" value="1"/>
</dbReference>
<reference evidence="2 3" key="1">
    <citation type="submission" date="2023-04" db="EMBL/GenBank/DDBJ databases">
        <title>Australian commercial rhizobial inoculants.</title>
        <authorList>
            <person name="Kohlmeier M.G."/>
            <person name="O'Hara G.W."/>
            <person name="Colombi E."/>
            <person name="Ramsay J.P."/>
            <person name="Terpolilli J."/>
        </authorList>
    </citation>
    <scope>NUCLEOTIDE SEQUENCE [LARGE SCALE GENOMIC DNA]</scope>
    <source>
        <strain evidence="2 3">CB627</strain>
    </source>
</reference>
<proteinExistence type="predicted"/>
<evidence type="ECO:0000313" key="2">
    <source>
        <dbReference type="EMBL" id="WFU66042.1"/>
    </source>
</evidence>